<organism evidence="2 3">
    <name type="scientific">Silurus asotus</name>
    <name type="common">Amur catfish</name>
    <name type="synonym">Parasilurus asotus</name>
    <dbReference type="NCBI Taxonomy" id="30991"/>
    <lineage>
        <taxon>Eukaryota</taxon>
        <taxon>Metazoa</taxon>
        <taxon>Chordata</taxon>
        <taxon>Craniata</taxon>
        <taxon>Vertebrata</taxon>
        <taxon>Euteleostomi</taxon>
        <taxon>Actinopterygii</taxon>
        <taxon>Neopterygii</taxon>
        <taxon>Teleostei</taxon>
        <taxon>Ostariophysi</taxon>
        <taxon>Siluriformes</taxon>
        <taxon>Siluridae</taxon>
        <taxon>Silurus</taxon>
    </lineage>
</organism>
<evidence type="ECO:0000313" key="3">
    <source>
        <dbReference type="Proteomes" id="UP001205998"/>
    </source>
</evidence>
<feature type="domain" description="COMM" evidence="1">
    <location>
        <begin position="1"/>
        <end position="44"/>
    </location>
</feature>
<evidence type="ECO:0000259" key="1">
    <source>
        <dbReference type="PROSITE" id="PS51269"/>
    </source>
</evidence>
<accession>A0AAD5FG16</accession>
<dbReference type="Proteomes" id="UP001205998">
    <property type="component" value="Unassembled WGS sequence"/>
</dbReference>
<dbReference type="EMBL" id="MU559653">
    <property type="protein sequence ID" value="KAI5614052.1"/>
    <property type="molecule type" value="Genomic_DNA"/>
</dbReference>
<name>A0AAD5FG16_SILAS</name>
<dbReference type="AlphaFoldDB" id="A0AAD5FG16"/>
<keyword evidence="3" id="KW-1185">Reference proteome</keyword>
<sequence length="44" mass="5400">MQAVRIEEFRDQHLQKVHVEFNHQELLEFYNKLEMIQAQLDSLT</sequence>
<proteinExistence type="predicted"/>
<dbReference type="PROSITE" id="PS51269">
    <property type="entry name" value="COMM"/>
    <property type="match status" value="1"/>
</dbReference>
<comment type="caution">
    <text evidence="2">The sequence shown here is derived from an EMBL/GenBank/DDBJ whole genome shotgun (WGS) entry which is preliminary data.</text>
</comment>
<dbReference type="InterPro" id="IPR017920">
    <property type="entry name" value="COMM"/>
</dbReference>
<gene>
    <name evidence="2" type="ORF">C0J50_3773</name>
</gene>
<reference evidence="2" key="1">
    <citation type="submission" date="2018-07" db="EMBL/GenBank/DDBJ databases">
        <title>Comparative genomics of catfishes provides insights into carnivory and benthic adaptation.</title>
        <authorList>
            <person name="Zhang Y."/>
            <person name="Wang D."/>
            <person name="Peng Z."/>
            <person name="Zheng S."/>
            <person name="Shao F."/>
            <person name="Tao W."/>
        </authorList>
    </citation>
    <scope>NUCLEOTIDE SEQUENCE</scope>
    <source>
        <strain evidence="2">Chongqing</strain>
    </source>
</reference>
<protein>
    <recommendedName>
        <fullName evidence="1">COMM domain-containing protein</fullName>
    </recommendedName>
</protein>
<evidence type="ECO:0000313" key="2">
    <source>
        <dbReference type="EMBL" id="KAI5614052.1"/>
    </source>
</evidence>